<dbReference type="InterPro" id="IPR050832">
    <property type="entry name" value="Bact_Acetyltransf"/>
</dbReference>
<dbReference type="AlphaFoldDB" id="A0A1X7DL24"/>
<dbReference type="EMBL" id="FXAH01000003">
    <property type="protein sequence ID" value="SMF17325.1"/>
    <property type="molecule type" value="Genomic_DNA"/>
</dbReference>
<evidence type="ECO:0000313" key="4">
    <source>
        <dbReference type="EMBL" id="SMF17325.1"/>
    </source>
</evidence>
<dbReference type="Gene3D" id="3.40.630.30">
    <property type="match status" value="1"/>
</dbReference>
<gene>
    <name evidence="4" type="ORF">SAMN06295900_103347</name>
</gene>
<dbReference type="InterPro" id="IPR029060">
    <property type="entry name" value="PIN-like_dom_sf"/>
</dbReference>
<dbReference type="SUPFAM" id="SSF88723">
    <property type="entry name" value="PIN domain-like"/>
    <property type="match status" value="1"/>
</dbReference>
<dbReference type="GeneID" id="95548442"/>
<evidence type="ECO:0000259" key="3">
    <source>
        <dbReference type="PROSITE" id="PS51186"/>
    </source>
</evidence>
<dbReference type="PROSITE" id="PS51186">
    <property type="entry name" value="GNAT"/>
    <property type="match status" value="1"/>
</dbReference>
<evidence type="ECO:0000256" key="1">
    <source>
        <dbReference type="ARBA" id="ARBA00022679"/>
    </source>
</evidence>
<dbReference type="InterPro" id="IPR000182">
    <property type="entry name" value="GNAT_dom"/>
</dbReference>
<dbReference type="RefSeq" id="WP_085226128.1">
    <property type="nucleotide sequence ID" value="NZ_BSQD01000003.1"/>
</dbReference>
<sequence>MRIAKVATRILNTFEDVRPYLQDVVNAADSAKDALGFFAARVFEDYARKDLIFVALVRDSNAEVYGGHLLFDVRFPKAKVRQIFVAEPFRRLKLGKLLVDALKDQLTTLQFISINARVAEDLETANRFWEQQGFYTQQLAQGGARRQRTIVVRAHELATPQLFQSSGITAADPLGLDFQRDHEKPLYLLDLNVLFDLGPRRARHEQAIAVFRAERSQTCSLAISEEIEVELKRTADKGKTDPMQALARALPSFPMATDEDWHRLSPELAKLVFPERDRDGSLSANDVSDIRHLATAIHHRLPGLVTSDARVLGCARELRRRYGIEVVSPAAFEASQSDHQALEFFGTSTEEHVLTLGLVTKHDEPDIRELLTGLEVGTADQTTHWAAVGGDGSTSLRLLVRDEQGLVGYVTWSQVINDGPINAHVAVLETKVAAKDACRLMLNHLTGLASRSEFARIRLFCPRRQALVREVAASLGFTRSSAGGNELQKVVVTRLVTATNWSSTSQSLSAASGIGLPVDAPAFRHVDQQIPIARPDGERAYISLFTLETHLAPALLCLPGRGAVLVPLQRKFSEHLLMQSPQASLLPQARAQLLSQRHYLSGPATLRVFTRGDLVLFYESGKAHGAGAVIAIARVLRSYRRSEEALAAADLIPSVLDKDRLESIGRAKVKTVTAFDNLQRLPHPVPLTYLRELGCGDAHQLQTSRRLTSEQLLNILSRGTQ</sequence>
<keyword evidence="5" id="KW-1185">Reference proteome</keyword>
<evidence type="ECO:0000256" key="2">
    <source>
        <dbReference type="ARBA" id="ARBA00023315"/>
    </source>
</evidence>
<name>A0A1X7DL24_TRICW</name>
<keyword evidence="1" id="KW-0808">Transferase</keyword>
<dbReference type="STRING" id="28094.SAMN06295900_103347"/>
<dbReference type="Pfam" id="PF00583">
    <property type="entry name" value="Acetyltransf_1"/>
    <property type="match status" value="1"/>
</dbReference>
<proteinExistence type="predicted"/>
<protein>
    <submittedName>
        <fullName evidence="4">EVE domain-containing protein</fullName>
    </submittedName>
</protein>
<dbReference type="GO" id="GO:0016747">
    <property type="term" value="F:acyltransferase activity, transferring groups other than amino-acyl groups"/>
    <property type="evidence" value="ECO:0007669"/>
    <property type="project" value="InterPro"/>
</dbReference>
<dbReference type="SUPFAM" id="SSF55729">
    <property type="entry name" value="Acyl-CoA N-acyltransferases (Nat)"/>
    <property type="match status" value="1"/>
</dbReference>
<keyword evidence="2" id="KW-0012">Acyltransferase</keyword>
<dbReference type="OrthoDB" id="8977256at2"/>
<feature type="domain" description="N-acetyltransferase" evidence="3">
    <location>
        <begin position="15"/>
        <end position="158"/>
    </location>
</feature>
<evidence type="ECO:0000313" key="5">
    <source>
        <dbReference type="Proteomes" id="UP000192911"/>
    </source>
</evidence>
<dbReference type="InterPro" id="IPR016181">
    <property type="entry name" value="Acyl_CoA_acyltransferase"/>
</dbReference>
<organism evidence="4 5">
    <name type="scientific">Trinickia caryophylli</name>
    <name type="common">Paraburkholderia caryophylli</name>
    <dbReference type="NCBI Taxonomy" id="28094"/>
    <lineage>
        <taxon>Bacteria</taxon>
        <taxon>Pseudomonadati</taxon>
        <taxon>Pseudomonadota</taxon>
        <taxon>Betaproteobacteria</taxon>
        <taxon>Burkholderiales</taxon>
        <taxon>Burkholderiaceae</taxon>
        <taxon>Trinickia</taxon>
    </lineage>
</organism>
<accession>A0A1X7DL24</accession>
<reference evidence="5" key="1">
    <citation type="submission" date="2017-04" db="EMBL/GenBank/DDBJ databases">
        <authorList>
            <person name="Varghese N."/>
            <person name="Submissions S."/>
        </authorList>
    </citation>
    <scope>NUCLEOTIDE SEQUENCE [LARGE SCALE GENOMIC DNA]</scope>
    <source>
        <strain evidence="5">Ballard 720</strain>
    </source>
</reference>
<dbReference type="PANTHER" id="PTHR43877">
    <property type="entry name" value="AMINOALKYLPHOSPHONATE N-ACETYLTRANSFERASE-RELATED-RELATED"/>
    <property type="match status" value="1"/>
</dbReference>
<dbReference type="Proteomes" id="UP000192911">
    <property type="component" value="Unassembled WGS sequence"/>
</dbReference>